<feature type="region of interest" description="Disordered" evidence="1">
    <location>
        <begin position="128"/>
        <end position="185"/>
    </location>
</feature>
<dbReference type="EMBL" id="CM029049">
    <property type="protein sequence ID" value="KAG2574094.1"/>
    <property type="molecule type" value="Genomic_DNA"/>
</dbReference>
<name>A0A8T0QP93_PANVG</name>
<dbReference type="Proteomes" id="UP000823388">
    <property type="component" value="Chromosome 7K"/>
</dbReference>
<feature type="compositionally biased region" description="Polar residues" evidence="1">
    <location>
        <begin position="34"/>
        <end position="65"/>
    </location>
</feature>
<feature type="compositionally biased region" description="Low complexity" evidence="1">
    <location>
        <begin position="82"/>
        <end position="94"/>
    </location>
</feature>
<feature type="compositionally biased region" description="Low complexity" evidence="1">
    <location>
        <begin position="16"/>
        <end position="33"/>
    </location>
</feature>
<comment type="caution">
    <text evidence="2">The sequence shown here is derived from an EMBL/GenBank/DDBJ whole genome shotgun (WGS) entry which is preliminary data.</text>
</comment>
<evidence type="ECO:0000256" key="1">
    <source>
        <dbReference type="SAM" id="MobiDB-lite"/>
    </source>
</evidence>
<protein>
    <submittedName>
        <fullName evidence="2">Uncharacterized protein</fullName>
    </submittedName>
</protein>
<evidence type="ECO:0000313" key="2">
    <source>
        <dbReference type="EMBL" id="KAG2574094.1"/>
    </source>
</evidence>
<feature type="compositionally biased region" description="Polar residues" evidence="1">
    <location>
        <begin position="1"/>
        <end position="14"/>
    </location>
</feature>
<proteinExistence type="predicted"/>
<dbReference type="AlphaFoldDB" id="A0A8T0QP93"/>
<feature type="region of interest" description="Disordered" evidence="1">
    <location>
        <begin position="1"/>
        <end position="108"/>
    </location>
</feature>
<accession>A0A8T0QP93</accession>
<feature type="compositionally biased region" description="Low complexity" evidence="1">
    <location>
        <begin position="128"/>
        <end position="155"/>
    </location>
</feature>
<reference evidence="2" key="1">
    <citation type="submission" date="2020-05" db="EMBL/GenBank/DDBJ databases">
        <title>WGS assembly of Panicum virgatum.</title>
        <authorList>
            <person name="Lovell J.T."/>
            <person name="Jenkins J."/>
            <person name="Shu S."/>
            <person name="Juenger T.E."/>
            <person name="Schmutz J."/>
        </authorList>
    </citation>
    <scope>NUCLEOTIDE SEQUENCE</scope>
    <source>
        <strain evidence="2">AP13</strain>
    </source>
</reference>
<keyword evidence="3" id="KW-1185">Reference proteome</keyword>
<feature type="compositionally biased region" description="Low complexity" evidence="1">
    <location>
        <begin position="167"/>
        <end position="179"/>
    </location>
</feature>
<organism evidence="2 3">
    <name type="scientific">Panicum virgatum</name>
    <name type="common">Blackwell switchgrass</name>
    <dbReference type="NCBI Taxonomy" id="38727"/>
    <lineage>
        <taxon>Eukaryota</taxon>
        <taxon>Viridiplantae</taxon>
        <taxon>Streptophyta</taxon>
        <taxon>Embryophyta</taxon>
        <taxon>Tracheophyta</taxon>
        <taxon>Spermatophyta</taxon>
        <taxon>Magnoliopsida</taxon>
        <taxon>Liliopsida</taxon>
        <taxon>Poales</taxon>
        <taxon>Poaceae</taxon>
        <taxon>PACMAD clade</taxon>
        <taxon>Panicoideae</taxon>
        <taxon>Panicodae</taxon>
        <taxon>Paniceae</taxon>
        <taxon>Panicinae</taxon>
        <taxon>Panicum</taxon>
        <taxon>Panicum sect. Hiantes</taxon>
    </lineage>
</organism>
<evidence type="ECO:0000313" key="3">
    <source>
        <dbReference type="Proteomes" id="UP000823388"/>
    </source>
</evidence>
<sequence length="205" mass="21367">MPQHQQPSRSNFGTISLKQTSPPQQQPSTTLQKRASTSSRLQKQSNLIPGTAHTQPSFTQASSTQHRTKASCAPASRAQPLAPASVSSRATRAAAHLHGRPAAGQRTPPLACYAAGGRACSARPSRAPAHAARAAPQARACRPAAAASRRPTAQRLPGASPVPVLAPAPISRARRPASSGEYPNSSSVYHVVDLEKCLAFVPSPD</sequence>
<gene>
    <name evidence="2" type="ORF">PVAP13_7KG301603</name>
</gene>